<evidence type="ECO:0000313" key="1">
    <source>
        <dbReference type="EMBL" id="KAK4645493.1"/>
    </source>
</evidence>
<organism evidence="1 2">
    <name type="scientific">Podospora bellae-mahoneyi</name>
    <dbReference type="NCBI Taxonomy" id="2093777"/>
    <lineage>
        <taxon>Eukaryota</taxon>
        <taxon>Fungi</taxon>
        <taxon>Dikarya</taxon>
        <taxon>Ascomycota</taxon>
        <taxon>Pezizomycotina</taxon>
        <taxon>Sordariomycetes</taxon>
        <taxon>Sordariomycetidae</taxon>
        <taxon>Sordariales</taxon>
        <taxon>Podosporaceae</taxon>
        <taxon>Podospora</taxon>
    </lineage>
</organism>
<dbReference type="GeneID" id="87891420"/>
<sequence length="81" mass="8993">MQGTQASRYRTVELKLLVDCGIFFSYNNTTPLRQLPLLDPERRRLPKAIPPHILPPLVALSSQTISTPPVSLAEKVGILTL</sequence>
<reference evidence="1 2" key="1">
    <citation type="journal article" date="2023" name="bioRxiv">
        <title>High-quality genome assemblies of four members of thePodospora anserinaspecies complex.</title>
        <authorList>
            <person name="Ament-Velasquez S.L."/>
            <person name="Vogan A.A."/>
            <person name="Wallerman O."/>
            <person name="Hartmann F."/>
            <person name="Gautier V."/>
            <person name="Silar P."/>
            <person name="Giraud T."/>
            <person name="Johannesson H."/>
        </authorList>
    </citation>
    <scope>NUCLEOTIDE SEQUENCE [LARGE SCALE GENOMIC DNA]</scope>
    <source>
        <strain evidence="1 2">CBS 112042</strain>
    </source>
</reference>
<dbReference type="Proteomes" id="UP001322138">
    <property type="component" value="Unassembled WGS sequence"/>
</dbReference>
<dbReference type="RefSeq" id="XP_062734469.1">
    <property type="nucleotide sequence ID" value="XM_062872293.1"/>
</dbReference>
<protein>
    <submittedName>
        <fullName evidence="1">Uncharacterized protein</fullName>
    </submittedName>
</protein>
<gene>
    <name evidence="1" type="ORF">QC761_0033080</name>
</gene>
<accession>A0ABR0FPV6</accession>
<name>A0ABR0FPV6_9PEZI</name>
<evidence type="ECO:0000313" key="2">
    <source>
        <dbReference type="Proteomes" id="UP001322138"/>
    </source>
</evidence>
<comment type="caution">
    <text evidence="1">The sequence shown here is derived from an EMBL/GenBank/DDBJ whole genome shotgun (WGS) entry which is preliminary data.</text>
</comment>
<keyword evidence="2" id="KW-1185">Reference proteome</keyword>
<dbReference type="EMBL" id="JAFFGZ010000004">
    <property type="protein sequence ID" value="KAK4645493.1"/>
    <property type="molecule type" value="Genomic_DNA"/>
</dbReference>
<proteinExistence type="predicted"/>